<accession>A0A7C6E835</accession>
<keyword evidence="5 9" id="KW-0963">Cytoplasm</keyword>
<comment type="function">
    <text evidence="9">Nucleotidase that shows phosphatase activity on nucleoside 5'-monophosphates.</text>
</comment>
<dbReference type="InterPro" id="IPR002828">
    <property type="entry name" value="SurE-like_Pase/nucleotidase"/>
</dbReference>
<comment type="similarity">
    <text evidence="4 9">Belongs to the SurE nucleotidase family.</text>
</comment>
<evidence type="ECO:0000256" key="5">
    <source>
        <dbReference type="ARBA" id="ARBA00022490"/>
    </source>
</evidence>
<dbReference type="Proteomes" id="UP000886400">
    <property type="component" value="Unassembled WGS sequence"/>
</dbReference>
<dbReference type="PANTHER" id="PTHR30457:SF12">
    <property type="entry name" value="5'_3'-NUCLEOTIDASE SURE"/>
    <property type="match status" value="1"/>
</dbReference>
<dbReference type="EC" id="3.1.3.5" evidence="9"/>
<dbReference type="AlphaFoldDB" id="A0A7C6E835"/>
<dbReference type="SUPFAM" id="SSF64167">
    <property type="entry name" value="SurE-like"/>
    <property type="match status" value="1"/>
</dbReference>
<comment type="subcellular location">
    <subcellularLocation>
        <location evidence="3 9">Cytoplasm</location>
    </subcellularLocation>
</comment>
<protein>
    <recommendedName>
        <fullName evidence="9">5'-nucleotidase SurE</fullName>
        <ecNumber evidence="9">3.1.3.5</ecNumber>
    </recommendedName>
    <alternativeName>
        <fullName evidence="9">Nucleoside 5'-monophosphate phosphohydrolase</fullName>
    </alternativeName>
</protein>
<feature type="binding site" evidence="9">
    <location>
        <position position="45"/>
    </location>
    <ligand>
        <name>a divalent metal cation</name>
        <dbReference type="ChEBI" id="CHEBI:60240"/>
    </ligand>
</feature>
<evidence type="ECO:0000256" key="1">
    <source>
        <dbReference type="ARBA" id="ARBA00000815"/>
    </source>
</evidence>
<dbReference type="GO" id="GO:0005737">
    <property type="term" value="C:cytoplasm"/>
    <property type="evidence" value="ECO:0007669"/>
    <property type="project" value="UniProtKB-SubCell"/>
</dbReference>
<evidence type="ECO:0000256" key="6">
    <source>
        <dbReference type="ARBA" id="ARBA00022723"/>
    </source>
</evidence>
<dbReference type="GO" id="GO:0008254">
    <property type="term" value="F:3'-nucleotidase activity"/>
    <property type="evidence" value="ECO:0007669"/>
    <property type="project" value="TreeGrafter"/>
</dbReference>
<organism evidence="11">
    <name type="scientific">Desulfurella acetivorans</name>
    <dbReference type="NCBI Taxonomy" id="33002"/>
    <lineage>
        <taxon>Bacteria</taxon>
        <taxon>Pseudomonadati</taxon>
        <taxon>Campylobacterota</taxon>
        <taxon>Desulfurellia</taxon>
        <taxon>Desulfurellales</taxon>
        <taxon>Desulfurellaceae</taxon>
        <taxon>Desulfurella</taxon>
    </lineage>
</organism>
<evidence type="ECO:0000256" key="9">
    <source>
        <dbReference type="HAMAP-Rule" id="MF_00060"/>
    </source>
</evidence>
<dbReference type="InterPro" id="IPR036523">
    <property type="entry name" value="SurE-like_sf"/>
</dbReference>
<sequence length="289" mass="33177">MNKQHLFHTYHYTISNINFIEKLDNKLNYLYKIVEVLMRILLTNDDGFFSEGIRGLREYLLKYNNEVFVVTTDRNRSSSSHSLTLHRPLRLRKVEENIYAIDGTPADSVLMAIRYLYKDNLPDLVISGVNDGANLGEDVIYSGTVAAAFEARLLGIKSFAVSLACIDEEQKYFESAFFYIEKLIGLVNTLNLPNSTILNVNVPNKKLEDIKGIAFTKQGSRIYQENIIKRQDPRKDSYFWIGGHLIKTNDSKSTDFWALENNYVSITPIKADLTDYGLLENLISNYQNF</sequence>
<feature type="binding site" evidence="9">
    <location>
        <position position="77"/>
    </location>
    <ligand>
        <name>a divalent metal cation</name>
        <dbReference type="ChEBI" id="CHEBI:60240"/>
    </ligand>
</feature>
<dbReference type="FunFam" id="3.40.1210.10:FF:000001">
    <property type="entry name" value="5'/3'-nucleotidase SurE"/>
    <property type="match status" value="1"/>
</dbReference>
<reference evidence="11" key="1">
    <citation type="journal article" date="2020" name="mSystems">
        <title>Genome- and Community-Level Interaction Insights into Carbon Utilization and Element Cycling Functions of Hydrothermarchaeota in Hydrothermal Sediment.</title>
        <authorList>
            <person name="Zhou Z."/>
            <person name="Liu Y."/>
            <person name="Xu W."/>
            <person name="Pan J."/>
            <person name="Luo Z.H."/>
            <person name="Li M."/>
        </authorList>
    </citation>
    <scope>NUCLEOTIDE SEQUENCE [LARGE SCALE GENOMIC DNA]</scope>
    <source>
        <strain evidence="11">SpSt-1135</strain>
    </source>
</reference>
<dbReference type="NCBIfam" id="NF001490">
    <property type="entry name" value="PRK00346.1-4"/>
    <property type="match status" value="1"/>
</dbReference>
<dbReference type="GO" id="GO:0000166">
    <property type="term" value="F:nucleotide binding"/>
    <property type="evidence" value="ECO:0007669"/>
    <property type="project" value="UniProtKB-KW"/>
</dbReference>
<comment type="caution">
    <text evidence="11">The sequence shown here is derived from an EMBL/GenBank/DDBJ whole genome shotgun (WGS) entry which is preliminary data.</text>
</comment>
<evidence type="ECO:0000256" key="8">
    <source>
        <dbReference type="ARBA" id="ARBA00022801"/>
    </source>
</evidence>
<dbReference type="GO" id="GO:0046872">
    <property type="term" value="F:metal ion binding"/>
    <property type="evidence" value="ECO:0007669"/>
    <property type="project" value="UniProtKB-UniRule"/>
</dbReference>
<evidence type="ECO:0000256" key="7">
    <source>
        <dbReference type="ARBA" id="ARBA00022741"/>
    </source>
</evidence>
<dbReference type="GO" id="GO:0004309">
    <property type="term" value="F:exopolyphosphatase activity"/>
    <property type="evidence" value="ECO:0007669"/>
    <property type="project" value="TreeGrafter"/>
</dbReference>
<gene>
    <name evidence="9 11" type="primary">surE</name>
    <name evidence="11" type="ORF">ENM99_02660</name>
</gene>
<feature type="binding site" evidence="9">
    <location>
        <position position="46"/>
    </location>
    <ligand>
        <name>a divalent metal cation</name>
        <dbReference type="ChEBI" id="CHEBI:60240"/>
    </ligand>
</feature>
<evidence type="ECO:0000256" key="3">
    <source>
        <dbReference type="ARBA" id="ARBA00004496"/>
    </source>
</evidence>
<evidence type="ECO:0000313" key="11">
    <source>
        <dbReference type="EMBL" id="HHS48747.1"/>
    </source>
</evidence>
<keyword evidence="7 9" id="KW-0547">Nucleotide-binding</keyword>
<evidence type="ECO:0000256" key="4">
    <source>
        <dbReference type="ARBA" id="ARBA00011062"/>
    </source>
</evidence>
<name>A0A7C6E835_DESAE</name>
<proteinExistence type="inferred from homology"/>
<dbReference type="GO" id="GO:0008253">
    <property type="term" value="F:5'-nucleotidase activity"/>
    <property type="evidence" value="ECO:0007669"/>
    <property type="project" value="UniProtKB-UniRule"/>
</dbReference>
<keyword evidence="6 9" id="KW-0479">Metal-binding</keyword>
<comment type="catalytic activity">
    <reaction evidence="1 9">
        <text>a ribonucleoside 5'-phosphate + H2O = a ribonucleoside + phosphate</text>
        <dbReference type="Rhea" id="RHEA:12484"/>
        <dbReference type="ChEBI" id="CHEBI:15377"/>
        <dbReference type="ChEBI" id="CHEBI:18254"/>
        <dbReference type="ChEBI" id="CHEBI:43474"/>
        <dbReference type="ChEBI" id="CHEBI:58043"/>
        <dbReference type="EC" id="3.1.3.5"/>
    </reaction>
</comment>
<evidence type="ECO:0000256" key="2">
    <source>
        <dbReference type="ARBA" id="ARBA00001946"/>
    </source>
</evidence>
<comment type="cofactor">
    <cofactor evidence="2">
        <name>Mg(2+)</name>
        <dbReference type="ChEBI" id="CHEBI:18420"/>
    </cofactor>
</comment>
<dbReference type="EMBL" id="DRZX01000129">
    <property type="protein sequence ID" value="HHS48747.1"/>
    <property type="molecule type" value="Genomic_DNA"/>
</dbReference>
<feature type="binding site" evidence="9">
    <location>
        <position position="130"/>
    </location>
    <ligand>
        <name>a divalent metal cation</name>
        <dbReference type="ChEBI" id="CHEBI:60240"/>
    </ligand>
</feature>
<dbReference type="Pfam" id="PF01975">
    <property type="entry name" value="SurE"/>
    <property type="match status" value="1"/>
</dbReference>
<comment type="cofactor">
    <cofactor evidence="9">
        <name>a divalent metal cation</name>
        <dbReference type="ChEBI" id="CHEBI:60240"/>
    </cofactor>
    <text evidence="9">Binds 1 divalent metal cation per subunit.</text>
</comment>
<evidence type="ECO:0000259" key="10">
    <source>
        <dbReference type="Pfam" id="PF01975"/>
    </source>
</evidence>
<dbReference type="NCBIfam" id="TIGR00087">
    <property type="entry name" value="surE"/>
    <property type="match status" value="1"/>
</dbReference>
<dbReference type="HAMAP" id="MF_00060">
    <property type="entry name" value="SurE"/>
    <property type="match status" value="1"/>
</dbReference>
<dbReference type="Gene3D" id="3.40.1210.10">
    <property type="entry name" value="Survival protein SurE-like phosphatase/nucleotidase"/>
    <property type="match status" value="1"/>
</dbReference>
<dbReference type="PANTHER" id="PTHR30457">
    <property type="entry name" value="5'-NUCLEOTIDASE SURE"/>
    <property type="match status" value="1"/>
</dbReference>
<feature type="domain" description="Survival protein SurE-like phosphatase/nucleotidase" evidence="10">
    <location>
        <begin position="40"/>
        <end position="224"/>
    </location>
</feature>
<dbReference type="InterPro" id="IPR030048">
    <property type="entry name" value="SurE"/>
</dbReference>
<keyword evidence="8 9" id="KW-0378">Hydrolase</keyword>